<comment type="subcellular location">
    <subcellularLocation>
        <location evidence="1">Golgi apparatus membrane</location>
        <topology evidence="1">Single-pass membrane protein</topology>
    </subcellularLocation>
</comment>
<sequence>MKFTVKNLILLLVFVLCGASLLRFLNISTISYNNSPVSISLPPPIHEHQSSIRRSISRDANSDLTYKETKFLSELLSHSVPCNLLIFGQKRHYSTISSLNAGGFTTFLENRPEKTDTFRSSNNTRVHNVKYNTMASEAYQLLKDARANPHCRPNPDQLLRCNLALKNLPPEVYETMWDVVVVDGPSGDAPDSPGRMGPIYTAAVLARRRNRTRVIVHDVDRMIEKWFSWEFLCEENLVSAKGRFWHFQVLRVTNATIFCTTT</sequence>
<keyword evidence="6" id="KW-1185">Reference proteome</keyword>
<name>A0A9N7R0M5_STRHE</name>
<comment type="caution">
    <text evidence="5">The sequence shown here is derived from an EMBL/GenBank/DDBJ whole genome shotgun (WGS) entry which is preliminary data.</text>
</comment>
<dbReference type="InterPro" id="IPR006514">
    <property type="entry name" value="IRX15/GXM/AGM"/>
</dbReference>
<protein>
    <recommendedName>
        <fullName evidence="7">Polysaccharide biosynthesis domain-containing protein</fullName>
    </recommendedName>
</protein>
<evidence type="ECO:0000313" key="5">
    <source>
        <dbReference type="EMBL" id="CAA0806927.1"/>
    </source>
</evidence>
<keyword evidence="3" id="KW-1133">Transmembrane helix</keyword>
<evidence type="ECO:0000256" key="3">
    <source>
        <dbReference type="ARBA" id="ARBA00022989"/>
    </source>
</evidence>
<organism evidence="5 6">
    <name type="scientific">Striga hermonthica</name>
    <name type="common">Purple witchweed</name>
    <name type="synonym">Buchnera hermonthica</name>
    <dbReference type="NCBI Taxonomy" id="68872"/>
    <lineage>
        <taxon>Eukaryota</taxon>
        <taxon>Viridiplantae</taxon>
        <taxon>Streptophyta</taxon>
        <taxon>Embryophyta</taxon>
        <taxon>Tracheophyta</taxon>
        <taxon>Spermatophyta</taxon>
        <taxon>Magnoliopsida</taxon>
        <taxon>eudicotyledons</taxon>
        <taxon>Gunneridae</taxon>
        <taxon>Pentapetalae</taxon>
        <taxon>asterids</taxon>
        <taxon>lamiids</taxon>
        <taxon>Lamiales</taxon>
        <taxon>Orobanchaceae</taxon>
        <taxon>Buchnereae</taxon>
        <taxon>Striga</taxon>
    </lineage>
</organism>
<gene>
    <name evidence="5" type="ORF">SHERM_09804</name>
</gene>
<reference evidence="5" key="1">
    <citation type="submission" date="2019-12" db="EMBL/GenBank/DDBJ databases">
        <authorList>
            <person name="Scholes J."/>
        </authorList>
    </citation>
    <scope>NUCLEOTIDE SEQUENCE</scope>
</reference>
<dbReference type="AlphaFoldDB" id="A0A9N7R0M5"/>
<evidence type="ECO:0000256" key="1">
    <source>
        <dbReference type="ARBA" id="ARBA00004194"/>
    </source>
</evidence>
<keyword evidence="4" id="KW-0472">Membrane</keyword>
<dbReference type="OrthoDB" id="1896682at2759"/>
<evidence type="ECO:0000256" key="2">
    <source>
        <dbReference type="ARBA" id="ARBA00022692"/>
    </source>
</evidence>
<evidence type="ECO:0008006" key="7">
    <source>
        <dbReference type="Google" id="ProtNLM"/>
    </source>
</evidence>
<proteinExistence type="predicted"/>
<dbReference type="Proteomes" id="UP001153555">
    <property type="component" value="Unassembled WGS sequence"/>
</dbReference>
<evidence type="ECO:0000313" key="6">
    <source>
        <dbReference type="Proteomes" id="UP001153555"/>
    </source>
</evidence>
<keyword evidence="2" id="KW-0812">Transmembrane</keyword>
<dbReference type="EMBL" id="CACSLK010000984">
    <property type="protein sequence ID" value="CAA0806927.1"/>
    <property type="molecule type" value="Genomic_DNA"/>
</dbReference>
<dbReference type="Pfam" id="PF21729">
    <property type="entry name" value="IRX15_IRX15L_GXM"/>
    <property type="match status" value="1"/>
</dbReference>
<dbReference type="GO" id="GO:0045492">
    <property type="term" value="P:xylan biosynthetic process"/>
    <property type="evidence" value="ECO:0007669"/>
    <property type="project" value="InterPro"/>
</dbReference>
<accession>A0A9N7R0M5</accession>
<dbReference type="PANTHER" id="PTHR31444">
    <property type="entry name" value="OS11G0490100 PROTEIN"/>
    <property type="match status" value="1"/>
</dbReference>
<dbReference type="GO" id="GO:0000139">
    <property type="term" value="C:Golgi membrane"/>
    <property type="evidence" value="ECO:0007669"/>
    <property type="project" value="UniProtKB-SubCell"/>
</dbReference>
<evidence type="ECO:0000256" key="4">
    <source>
        <dbReference type="ARBA" id="ARBA00023136"/>
    </source>
</evidence>
<dbReference type="NCBIfam" id="TIGR01627">
    <property type="entry name" value="A_thal_3515"/>
    <property type="match status" value="1"/>
</dbReference>